<name>A0A1J5RCV8_9ZZZZ</name>
<reference evidence="1" key="1">
    <citation type="submission" date="2016-10" db="EMBL/GenBank/DDBJ databases">
        <title>Sequence of Gallionella enrichment culture.</title>
        <authorList>
            <person name="Poehlein A."/>
            <person name="Muehling M."/>
            <person name="Daniel R."/>
        </authorList>
    </citation>
    <scope>NUCLEOTIDE SEQUENCE</scope>
</reference>
<comment type="caution">
    <text evidence="1">The sequence shown here is derived from an EMBL/GenBank/DDBJ whole genome shotgun (WGS) entry which is preliminary data.</text>
</comment>
<sequence length="178" mass="19065">MVIVPDKFDARLNLGYLRYSYNTTSNNVAYTGNLKLQNLGLLGDWHPFGGAFRFTGGVFYNDNQFALTGQPSGGTYTFNGVTYSSAQVGTVTANVDFNKVAPYIGFGWGSGGDGAGLHFTSDFGVMYQGHPNATITATGAAANPALASNVQAAQSQLQSDLNSFQWYPVLQIGVVYRF</sequence>
<gene>
    <name evidence="1" type="ORF">GALL_241160</name>
</gene>
<dbReference type="Gene3D" id="2.40.160.170">
    <property type="match status" value="1"/>
</dbReference>
<proteinExistence type="predicted"/>
<accession>A0A1J5RCV8</accession>
<evidence type="ECO:0000313" key="1">
    <source>
        <dbReference type="EMBL" id="OIQ93928.1"/>
    </source>
</evidence>
<organism evidence="1">
    <name type="scientific">mine drainage metagenome</name>
    <dbReference type="NCBI Taxonomy" id="410659"/>
    <lineage>
        <taxon>unclassified sequences</taxon>
        <taxon>metagenomes</taxon>
        <taxon>ecological metagenomes</taxon>
    </lineage>
</organism>
<protein>
    <submittedName>
        <fullName evidence="1">Uncharacterized protein</fullName>
    </submittedName>
</protein>
<dbReference type="EMBL" id="MLJW01000197">
    <property type="protein sequence ID" value="OIQ93928.1"/>
    <property type="molecule type" value="Genomic_DNA"/>
</dbReference>
<dbReference type="AlphaFoldDB" id="A0A1J5RCV8"/>